<name>A0ABT3PHV4_9BACT</name>
<keyword evidence="2" id="KW-0238">DNA-binding</keyword>
<evidence type="ECO:0000259" key="4">
    <source>
        <dbReference type="PROSITE" id="PS01124"/>
    </source>
</evidence>
<keyword evidence="1" id="KW-0805">Transcription regulation</keyword>
<evidence type="ECO:0000313" key="6">
    <source>
        <dbReference type="Proteomes" id="UP001207918"/>
    </source>
</evidence>
<dbReference type="Gene3D" id="1.10.10.60">
    <property type="entry name" value="Homeodomain-like"/>
    <property type="match status" value="1"/>
</dbReference>
<dbReference type="Pfam" id="PF12833">
    <property type="entry name" value="HTH_18"/>
    <property type="match status" value="1"/>
</dbReference>
<dbReference type="EMBL" id="JAGGJA010000001">
    <property type="protein sequence ID" value="MCW9705495.1"/>
    <property type="molecule type" value="Genomic_DNA"/>
</dbReference>
<sequence length="268" mass="30663">MAVTYTTIPPPDHLSTYVRFFWILESNGPYVHRQLADISPELIFHYKGKFDKIGPEGARTPSFRSGIHGQSNTISRFTIDREFGIFGVYLYPYAIPPLLQMESTEIIGRMPDLSTLWSKEGSLLEEQMCTAADNQQRLQIITDFLSQKLLNRENNHPAIFNSVQYILKTKGILTVETLASKCGLSQRQFGRLFKQYTGFTPKLFSRITRFHAATKRYENGYNQSLTEVALDCGYYDQSHFIQDFKTFAGCLPSVFFSGEAEGTEWRDA</sequence>
<comment type="caution">
    <text evidence="5">The sequence shown here is derived from an EMBL/GenBank/DDBJ whole genome shotgun (WGS) entry which is preliminary data.</text>
</comment>
<evidence type="ECO:0000256" key="1">
    <source>
        <dbReference type="ARBA" id="ARBA00023015"/>
    </source>
</evidence>
<dbReference type="RefSeq" id="WP_265764159.1">
    <property type="nucleotide sequence ID" value="NZ_JAGGJA010000001.1"/>
</dbReference>
<dbReference type="PROSITE" id="PS01124">
    <property type="entry name" value="HTH_ARAC_FAMILY_2"/>
    <property type="match status" value="1"/>
</dbReference>
<evidence type="ECO:0000256" key="3">
    <source>
        <dbReference type="ARBA" id="ARBA00023163"/>
    </source>
</evidence>
<reference evidence="5 6" key="1">
    <citation type="submission" date="2021-03" db="EMBL/GenBank/DDBJ databases">
        <title>Aliifodinibius sp. nov., a new bacterium isolated from saline soil.</title>
        <authorList>
            <person name="Galisteo C."/>
            <person name="De La Haba R."/>
            <person name="Sanchez-Porro C."/>
            <person name="Ventosa A."/>
        </authorList>
    </citation>
    <scope>NUCLEOTIDE SEQUENCE [LARGE SCALE GENOMIC DNA]</scope>
    <source>
        <strain evidence="5 6">1BSP15-2V2</strain>
    </source>
</reference>
<dbReference type="PANTHER" id="PTHR46796">
    <property type="entry name" value="HTH-TYPE TRANSCRIPTIONAL ACTIVATOR RHAS-RELATED"/>
    <property type="match status" value="1"/>
</dbReference>
<keyword evidence="6" id="KW-1185">Reference proteome</keyword>
<keyword evidence="3" id="KW-0804">Transcription</keyword>
<dbReference type="InterPro" id="IPR046532">
    <property type="entry name" value="DUF6597"/>
</dbReference>
<proteinExistence type="predicted"/>
<evidence type="ECO:0000256" key="2">
    <source>
        <dbReference type="ARBA" id="ARBA00023125"/>
    </source>
</evidence>
<dbReference type="InterPro" id="IPR050204">
    <property type="entry name" value="AraC_XylS_family_regulators"/>
</dbReference>
<dbReference type="InterPro" id="IPR018060">
    <property type="entry name" value="HTH_AraC"/>
</dbReference>
<dbReference type="Proteomes" id="UP001207918">
    <property type="component" value="Unassembled WGS sequence"/>
</dbReference>
<dbReference type="InterPro" id="IPR009057">
    <property type="entry name" value="Homeodomain-like_sf"/>
</dbReference>
<dbReference type="SMART" id="SM00342">
    <property type="entry name" value="HTH_ARAC"/>
    <property type="match status" value="1"/>
</dbReference>
<organism evidence="5 6">
    <name type="scientific">Fodinibius salsisoli</name>
    <dbReference type="NCBI Taxonomy" id="2820877"/>
    <lineage>
        <taxon>Bacteria</taxon>
        <taxon>Pseudomonadati</taxon>
        <taxon>Balneolota</taxon>
        <taxon>Balneolia</taxon>
        <taxon>Balneolales</taxon>
        <taxon>Balneolaceae</taxon>
        <taxon>Fodinibius</taxon>
    </lineage>
</organism>
<gene>
    <name evidence="5" type="ORF">J6I44_01450</name>
</gene>
<protein>
    <submittedName>
        <fullName evidence="5">AraC family transcriptional regulator</fullName>
    </submittedName>
</protein>
<dbReference type="PANTHER" id="PTHR46796:SF13">
    <property type="entry name" value="HTH-TYPE TRANSCRIPTIONAL ACTIVATOR RHAS"/>
    <property type="match status" value="1"/>
</dbReference>
<dbReference type="SUPFAM" id="SSF46689">
    <property type="entry name" value="Homeodomain-like"/>
    <property type="match status" value="2"/>
</dbReference>
<feature type="domain" description="HTH araC/xylS-type" evidence="4">
    <location>
        <begin position="157"/>
        <end position="258"/>
    </location>
</feature>
<accession>A0ABT3PHV4</accession>
<evidence type="ECO:0000313" key="5">
    <source>
        <dbReference type="EMBL" id="MCW9705495.1"/>
    </source>
</evidence>
<dbReference type="Pfam" id="PF20240">
    <property type="entry name" value="DUF6597"/>
    <property type="match status" value="1"/>
</dbReference>